<dbReference type="InterPro" id="IPR019826">
    <property type="entry name" value="Carboxylesterase_B_AS"/>
</dbReference>
<dbReference type="Gene3D" id="3.40.50.1820">
    <property type="entry name" value="alpha/beta hydrolase"/>
    <property type="match status" value="1"/>
</dbReference>
<dbReference type="Proteomes" id="UP000445000">
    <property type="component" value="Unassembled WGS sequence"/>
</dbReference>
<organism evidence="5 6">
    <name type="scientific">Steroidobacter agaridevorans</name>
    <dbReference type="NCBI Taxonomy" id="2695856"/>
    <lineage>
        <taxon>Bacteria</taxon>
        <taxon>Pseudomonadati</taxon>
        <taxon>Pseudomonadota</taxon>
        <taxon>Gammaproteobacteria</taxon>
        <taxon>Steroidobacterales</taxon>
        <taxon>Steroidobacteraceae</taxon>
        <taxon>Steroidobacter</taxon>
    </lineage>
</organism>
<keyword evidence="6" id="KW-1185">Reference proteome</keyword>
<keyword evidence="3" id="KW-0732">Signal</keyword>
<feature type="domain" description="Carboxylesterase type B" evidence="4">
    <location>
        <begin position="24"/>
        <end position="498"/>
    </location>
</feature>
<comment type="caution">
    <text evidence="5">The sequence shown here is derived from an EMBL/GenBank/DDBJ whole genome shotgun (WGS) entry which is preliminary data.</text>
</comment>
<keyword evidence="2 3" id="KW-0378">Hydrolase</keyword>
<dbReference type="InterPro" id="IPR002018">
    <property type="entry name" value="CarbesteraseB"/>
</dbReference>
<dbReference type="EMBL" id="BLJN01000002">
    <property type="protein sequence ID" value="GFE80014.1"/>
    <property type="molecule type" value="Genomic_DNA"/>
</dbReference>
<feature type="chain" id="PRO_5033091329" description="Carboxylic ester hydrolase" evidence="3">
    <location>
        <begin position="23"/>
        <end position="545"/>
    </location>
</feature>
<comment type="similarity">
    <text evidence="1 3">Belongs to the type-B carboxylesterase/lipase family.</text>
</comment>
<evidence type="ECO:0000256" key="3">
    <source>
        <dbReference type="RuleBase" id="RU361235"/>
    </source>
</evidence>
<dbReference type="PROSITE" id="PS00122">
    <property type="entry name" value="CARBOXYLESTERASE_B_1"/>
    <property type="match status" value="1"/>
</dbReference>
<dbReference type="InterPro" id="IPR050309">
    <property type="entry name" value="Type-B_Carboxylest/Lipase"/>
</dbReference>
<dbReference type="EC" id="3.1.1.-" evidence="3"/>
<dbReference type="RefSeq" id="WP_161811756.1">
    <property type="nucleotide sequence ID" value="NZ_BLJN01000002.1"/>
</dbReference>
<dbReference type="InterPro" id="IPR029058">
    <property type="entry name" value="AB_hydrolase_fold"/>
</dbReference>
<proteinExistence type="inferred from homology"/>
<feature type="signal peptide" evidence="3">
    <location>
        <begin position="1"/>
        <end position="22"/>
    </location>
</feature>
<gene>
    <name evidence="5" type="ORF">GCM10011487_20140</name>
</gene>
<dbReference type="AlphaFoldDB" id="A0A829Y9I9"/>
<dbReference type="GO" id="GO:0016787">
    <property type="term" value="F:hydrolase activity"/>
    <property type="evidence" value="ECO:0007669"/>
    <property type="project" value="UniProtKB-KW"/>
</dbReference>
<evidence type="ECO:0000313" key="6">
    <source>
        <dbReference type="Proteomes" id="UP000445000"/>
    </source>
</evidence>
<accession>A0A829Y9I9</accession>
<evidence type="ECO:0000259" key="4">
    <source>
        <dbReference type="Pfam" id="PF00135"/>
    </source>
</evidence>
<evidence type="ECO:0000256" key="1">
    <source>
        <dbReference type="ARBA" id="ARBA00005964"/>
    </source>
</evidence>
<dbReference type="Pfam" id="PF00135">
    <property type="entry name" value="COesterase"/>
    <property type="match status" value="1"/>
</dbReference>
<evidence type="ECO:0000313" key="5">
    <source>
        <dbReference type="EMBL" id="GFE80014.1"/>
    </source>
</evidence>
<evidence type="ECO:0000256" key="2">
    <source>
        <dbReference type="ARBA" id="ARBA00022801"/>
    </source>
</evidence>
<dbReference type="SUPFAM" id="SSF53474">
    <property type="entry name" value="alpha/beta-Hydrolases"/>
    <property type="match status" value="1"/>
</dbReference>
<dbReference type="PANTHER" id="PTHR11559">
    <property type="entry name" value="CARBOXYLESTERASE"/>
    <property type="match status" value="1"/>
</dbReference>
<reference evidence="6" key="1">
    <citation type="submission" date="2020-01" db="EMBL/GenBank/DDBJ databases">
        <title>'Steroidobacter agaridevorans' sp. nov., agar-degrading bacteria isolated from rhizosphere soils.</title>
        <authorList>
            <person name="Ikenaga M."/>
            <person name="Kataoka M."/>
            <person name="Murouchi A."/>
            <person name="Katsuragi S."/>
            <person name="Sakai M."/>
        </authorList>
    </citation>
    <scope>NUCLEOTIDE SEQUENCE [LARGE SCALE GENOMIC DNA]</scope>
    <source>
        <strain evidence="6">YU21-B</strain>
    </source>
</reference>
<name>A0A829Y9I9_9GAMM</name>
<sequence length="545" mass="59016">MSFRLRVIALSAAVCFALPAAADQDPVVRAPVGTMRGVSEGAVNVFKGLPYAQPPVDVARWKPPVEMPTWNGVRDATKFGAACIQPKARSGSIYAWDLGEVSEDCLFLNVWAKQGVSNAPVMVWIHGGALTTGSGSEPMYDGTKLAERGVVVVSINYRLGVLGYLAHPLLSAESNGNISGNYGLLDQIEALRWVKRNIAAFGGDPSNVTIAGESAGGLSVMYLMASPPARGLFHKAIAQSAYMISTPELKQSRFGEQAAEAIGARIVTALGAKDLPSLRSIEPQKLMEVAARVGYFPLGTIDGRVLPRQLVDVFDRDEQASVPIIAGFNSGEIRSLRFLAPPVPRNDKAYQLQIRDRYADLADGFLRLYPSAKLEESILATTRDALYAWTAERLVRKQTALGQPAFLYLFDHGYPAAQKAGLHAFHAAELPYVFGTAARTPPLWPKVPSTPVERKLSDAMLDYWASFIRTTEPGAEGHAPWPAYGSTRAYMTFAGEPKAATHLMPGMYELNEQVVCRRRASGAQAWNWNVGVLSPTLPPAAESCR</sequence>
<protein>
    <recommendedName>
        <fullName evidence="3">Carboxylic ester hydrolase</fullName>
        <ecNumber evidence="3">3.1.1.-</ecNumber>
    </recommendedName>
</protein>